<proteinExistence type="predicted"/>
<dbReference type="InterPro" id="IPR052537">
    <property type="entry name" value="Extradiol_RC_dioxygenase"/>
</dbReference>
<dbReference type="eggNOG" id="COG0346">
    <property type="taxonomic scope" value="Bacteria"/>
</dbReference>
<dbReference type="Gene3D" id="3.10.180.10">
    <property type="entry name" value="2,3-Dihydroxybiphenyl 1,2-Dioxygenase, domain 1"/>
    <property type="match status" value="2"/>
</dbReference>
<reference evidence="2 3" key="1">
    <citation type="submission" date="2012-01" db="EMBL/GenBank/DDBJ databases">
        <title>The Genome Sequence of Facklamia languida CCUG 37842.</title>
        <authorList>
            <consortium name="The Broad Institute Genome Sequencing Platform"/>
            <person name="Earl A."/>
            <person name="Ward D."/>
            <person name="Feldgarden M."/>
            <person name="Gevers D."/>
            <person name="Huys G."/>
            <person name="Young S.K."/>
            <person name="Zeng Q."/>
            <person name="Gargeya S."/>
            <person name="Fitzgerald M."/>
            <person name="Haas B."/>
            <person name="Abouelleil A."/>
            <person name="Alvarado L."/>
            <person name="Arachchi H.M."/>
            <person name="Berlin A."/>
            <person name="Chapman S.B."/>
            <person name="Gearin G."/>
            <person name="Goldberg J."/>
            <person name="Griggs A."/>
            <person name="Gujja S."/>
            <person name="Hansen M."/>
            <person name="Heiman D."/>
            <person name="Howarth C."/>
            <person name="Larimer J."/>
            <person name="Lui A."/>
            <person name="MacDonald P.J.P."/>
            <person name="McCowen C."/>
            <person name="Montmayeur A."/>
            <person name="Murphy C."/>
            <person name="Neiman D."/>
            <person name="Pearson M."/>
            <person name="Priest M."/>
            <person name="Roberts A."/>
            <person name="Saif S."/>
            <person name="Shea T."/>
            <person name="Sisk P."/>
            <person name="Stolte C."/>
            <person name="Sykes S."/>
            <person name="Wortman J."/>
            <person name="Nusbaum C."/>
            <person name="Birren B."/>
        </authorList>
    </citation>
    <scope>NUCLEOTIDE SEQUENCE [LARGE SCALE GENOMIC DNA]</scope>
    <source>
        <strain evidence="2 3">CCUG 37842</strain>
    </source>
</reference>
<dbReference type="EMBL" id="AGEG01000013">
    <property type="protein sequence ID" value="EHR36904.1"/>
    <property type="molecule type" value="Genomic_DNA"/>
</dbReference>
<dbReference type="RefSeq" id="WP_006309312.1">
    <property type="nucleotide sequence ID" value="NZ_JH601133.1"/>
</dbReference>
<dbReference type="SUPFAM" id="SSF54593">
    <property type="entry name" value="Glyoxalase/Bleomycin resistance protein/Dihydroxybiphenyl dioxygenase"/>
    <property type="match status" value="1"/>
</dbReference>
<name>H3NJU1_9LACT</name>
<feature type="domain" description="VOC" evidence="1">
    <location>
        <begin position="7"/>
        <end position="133"/>
    </location>
</feature>
<gene>
    <name evidence="2" type="ORF">HMPREF9708_01130</name>
</gene>
<evidence type="ECO:0000259" key="1">
    <source>
        <dbReference type="PROSITE" id="PS51819"/>
    </source>
</evidence>
<accession>H3NJU1</accession>
<dbReference type="OrthoDB" id="9785698at2"/>
<dbReference type="AlphaFoldDB" id="H3NJU1"/>
<protein>
    <recommendedName>
        <fullName evidence="1">VOC domain-containing protein</fullName>
    </recommendedName>
</protein>
<evidence type="ECO:0000313" key="3">
    <source>
        <dbReference type="Proteomes" id="UP000006190"/>
    </source>
</evidence>
<keyword evidence="3" id="KW-1185">Reference proteome</keyword>
<dbReference type="Proteomes" id="UP000006190">
    <property type="component" value="Unassembled WGS sequence"/>
</dbReference>
<dbReference type="PROSITE" id="PS51819">
    <property type="entry name" value="VOC"/>
    <property type="match status" value="1"/>
</dbReference>
<dbReference type="PATRIC" id="fig|883113.3.peg.1125"/>
<sequence length="275" mass="30660">MPKKLMGIHHVTALTNRMQTIDSVMTDLLGLVPIHQRVNPPVGDDQTKAYGLFNHSRAPYLNFFYSPRYSVAKGGTNQVHGISLRVANASALTGYLKRFDALGIQHGSISEFFGYSVLPFETKDGLHFQLISDCLESQASSKQESLPHRNPILGLGPIVIDVAYYEEMQRMLQSLYNFYLVQKNDQMCLLEVGPGSGEPRILLRLKDKGPQASLGAGAVYHFAFSVSDLQDLQAWYGRYQALSIRSSGIEDHGPFYSLTTHLGHFRIELTADKPL</sequence>
<evidence type="ECO:0000313" key="2">
    <source>
        <dbReference type="EMBL" id="EHR36904.1"/>
    </source>
</evidence>
<dbReference type="InterPro" id="IPR037523">
    <property type="entry name" value="VOC_core"/>
</dbReference>
<dbReference type="InterPro" id="IPR029068">
    <property type="entry name" value="Glyas_Bleomycin-R_OHBP_Dase"/>
</dbReference>
<dbReference type="STRING" id="883113.HMPREF9708_01130"/>
<organism evidence="2 3">
    <name type="scientific">Facklamia languida CCUG 37842</name>
    <dbReference type="NCBI Taxonomy" id="883113"/>
    <lineage>
        <taxon>Bacteria</taxon>
        <taxon>Bacillati</taxon>
        <taxon>Bacillota</taxon>
        <taxon>Bacilli</taxon>
        <taxon>Lactobacillales</taxon>
        <taxon>Aerococcaceae</taxon>
        <taxon>Facklamia</taxon>
    </lineage>
</organism>
<dbReference type="PANTHER" id="PTHR36110">
    <property type="entry name" value="RING-CLEAVING DIOXYGENASE MHQE-RELATED"/>
    <property type="match status" value="1"/>
</dbReference>
<dbReference type="HOGENOM" id="CLU_057821_0_0_9"/>
<comment type="caution">
    <text evidence="2">The sequence shown here is derived from an EMBL/GenBank/DDBJ whole genome shotgun (WGS) entry which is preliminary data.</text>
</comment>
<dbReference type="PANTHER" id="PTHR36110:SF3">
    <property type="entry name" value="VOC DOMAIN-CONTAINING PROTEIN"/>
    <property type="match status" value="1"/>
</dbReference>